<reference evidence="2 3" key="1">
    <citation type="submission" date="2018-06" db="EMBL/GenBank/DDBJ databases">
        <title>Chryseolinea flavus sp. nov., a member of the phylum Bacteroidetes isolated from soil.</title>
        <authorList>
            <person name="Li Y."/>
            <person name="Wang J."/>
        </authorList>
    </citation>
    <scope>NUCLEOTIDE SEQUENCE [LARGE SCALE GENOMIC DNA]</scope>
    <source>
        <strain evidence="2 3">SDU1-6</strain>
    </source>
</reference>
<evidence type="ECO:0000313" key="3">
    <source>
        <dbReference type="Proteomes" id="UP000251889"/>
    </source>
</evidence>
<evidence type="ECO:0000259" key="1">
    <source>
        <dbReference type="SMART" id="SM00860"/>
    </source>
</evidence>
<dbReference type="AlphaFoldDB" id="A0A364Y4S6"/>
<comment type="caution">
    <text evidence="2">The sequence shown here is derived from an EMBL/GenBank/DDBJ whole genome shotgun (WGS) entry which is preliminary data.</text>
</comment>
<dbReference type="RefSeq" id="WP_112746564.1">
    <property type="nucleotide sequence ID" value="NZ_QMFY01000003.1"/>
</dbReference>
<dbReference type="SMART" id="SM00860">
    <property type="entry name" value="SMI1_KNR4"/>
    <property type="match status" value="1"/>
</dbReference>
<feature type="domain" description="Knr4/Smi1-like" evidence="1">
    <location>
        <begin position="1"/>
        <end position="128"/>
    </location>
</feature>
<dbReference type="InterPro" id="IPR037883">
    <property type="entry name" value="Knr4/Smi1-like_sf"/>
</dbReference>
<dbReference type="SUPFAM" id="SSF160631">
    <property type="entry name" value="SMI1/KNR4-like"/>
    <property type="match status" value="1"/>
</dbReference>
<dbReference type="Gene3D" id="3.40.1580.10">
    <property type="entry name" value="SMI1/KNR4-like"/>
    <property type="match status" value="1"/>
</dbReference>
<organism evidence="2 3">
    <name type="scientific">Pseudochryseolinea flava</name>
    <dbReference type="NCBI Taxonomy" id="2059302"/>
    <lineage>
        <taxon>Bacteria</taxon>
        <taxon>Pseudomonadati</taxon>
        <taxon>Bacteroidota</taxon>
        <taxon>Cytophagia</taxon>
        <taxon>Cytophagales</taxon>
        <taxon>Fulvivirgaceae</taxon>
        <taxon>Pseudochryseolinea</taxon>
    </lineage>
</organism>
<dbReference type="InterPro" id="IPR018958">
    <property type="entry name" value="Knr4/Smi1-like_dom"/>
</dbReference>
<protein>
    <recommendedName>
        <fullName evidence="1">Knr4/Smi1-like domain-containing protein</fullName>
    </recommendedName>
</protein>
<dbReference type="EMBL" id="QMFY01000003">
    <property type="protein sequence ID" value="RAW01823.1"/>
    <property type="molecule type" value="Genomic_DNA"/>
</dbReference>
<name>A0A364Y4S6_9BACT</name>
<dbReference type="Pfam" id="PF09346">
    <property type="entry name" value="SMI1_KNR4"/>
    <property type="match status" value="1"/>
</dbReference>
<evidence type="ECO:0000313" key="2">
    <source>
        <dbReference type="EMBL" id="RAW01823.1"/>
    </source>
</evidence>
<sequence>MREHDIQKIEQALLLKLPEHYVAFIEKFEGFTGEDGILEGFVYANADELITKNLRVGFHTTEKTIKHKLIIGENGGGDFYLIDLQDHGDESVYYYDHEESHEHYDEETQTWDWKSFEFDKNLSSHVDNLRVVFGL</sequence>
<gene>
    <name evidence="2" type="ORF">DQQ10_09270</name>
</gene>
<proteinExistence type="predicted"/>
<keyword evidence="3" id="KW-1185">Reference proteome</keyword>
<accession>A0A364Y4S6</accession>
<dbReference type="Proteomes" id="UP000251889">
    <property type="component" value="Unassembled WGS sequence"/>
</dbReference>
<dbReference type="OrthoDB" id="6637351at2"/>